<feature type="transmembrane region" description="Helical" evidence="7">
    <location>
        <begin position="139"/>
        <end position="160"/>
    </location>
</feature>
<dbReference type="InterPro" id="IPR000326">
    <property type="entry name" value="PAP2/HPO"/>
</dbReference>
<comment type="similarity">
    <text evidence="2">Belongs to the PA-phosphatase related phosphoesterase family.</text>
</comment>
<evidence type="ECO:0000256" key="7">
    <source>
        <dbReference type="SAM" id="Phobius"/>
    </source>
</evidence>
<evidence type="ECO:0000256" key="1">
    <source>
        <dbReference type="ARBA" id="ARBA00004141"/>
    </source>
</evidence>
<dbReference type="Gene3D" id="1.20.144.10">
    <property type="entry name" value="Phosphatidic acid phosphatase type 2/haloperoxidase"/>
    <property type="match status" value="1"/>
</dbReference>
<evidence type="ECO:0000256" key="2">
    <source>
        <dbReference type="ARBA" id="ARBA00008816"/>
    </source>
</evidence>
<feature type="transmembrane region" description="Helical" evidence="7">
    <location>
        <begin position="242"/>
        <end position="264"/>
    </location>
</feature>
<evidence type="ECO:0000259" key="8">
    <source>
        <dbReference type="SMART" id="SM00014"/>
    </source>
</evidence>
<evidence type="ECO:0000256" key="5">
    <source>
        <dbReference type="ARBA" id="ARBA00023136"/>
    </source>
</evidence>
<accession>A0A8H5BQM6</accession>
<feature type="transmembrane region" description="Helical" evidence="7">
    <location>
        <begin position="212"/>
        <end position="230"/>
    </location>
</feature>
<comment type="subcellular location">
    <subcellularLocation>
        <location evidence="1">Membrane</location>
        <topology evidence="1">Multi-pass membrane protein</topology>
    </subcellularLocation>
</comment>
<keyword evidence="4 7" id="KW-1133">Transmembrane helix</keyword>
<name>A0A8H5BQM6_9AGAR</name>
<dbReference type="PANTHER" id="PTHR10165:SF84">
    <property type="entry name" value="PHOSPHATIDIC ACID PHOSPHATASE BETA"/>
    <property type="match status" value="1"/>
</dbReference>
<dbReference type="GO" id="GO:0046839">
    <property type="term" value="P:phospholipid dephosphorylation"/>
    <property type="evidence" value="ECO:0007669"/>
    <property type="project" value="TreeGrafter"/>
</dbReference>
<dbReference type="InterPro" id="IPR043216">
    <property type="entry name" value="PAP-like"/>
</dbReference>
<keyword evidence="3 7" id="KW-0812">Transmembrane</keyword>
<gene>
    <name evidence="9" type="ORF">D9619_004287</name>
</gene>
<dbReference type="CDD" id="cd03390">
    <property type="entry name" value="PAP2_containing_1_like"/>
    <property type="match status" value="1"/>
</dbReference>
<dbReference type="AlphaFoldDB" id="A0A8H5BQM6"/>
<feature type="region of interest" description="Disordered" evidence="6">
    <location>
        <begin position="1"/>
        <end position="33"/>
    </location>
</feature>
<dbReference type="SMART" id="SM00014">
    <property type="entry name" value="acidPPc"/>
    <property type="match status" value="1"/>
</dbReference>
<feature type="transmembrane region" description="Helical" evidence="7">
    <location>
        <begin position="270"/>
        <end position="288"/>
    </location>
</feature>
<keyword evidence="5 7" id="KW-0472">Membrane</keyword>
<evidence type="ECO:0000256" key="3">
    <source>
        <dbReference type="ARBA" id="ARBA00022692"/>
    </source>
</evidence>
<reference evidence="9 10" key="1">
    <citation type="journal article" date="2020" name="ISME J.">
        <title>Uncovering the hidden diversity of litter-decomposition mechanisms in mushroom-forming fungi.</title>
        <authorList>
            <person name="Floudas D."/>
            <person name="Bentzer J."/>
            <person name="Ahren D."/>
            <person name="Johansson T."/>
            <person name="Persson P."/>
            <person name="Tunlid A."/>
        </authorList>
    </citation>
    <scope>NUCLEOTIDE SEQUENCE [LARGE SCALE GENOMIC DNA]</scope>
    <source>
        <strain evidence="9 10">CBS 101986</strain>
    </source>
</reference>
<sequence length="458" mass="49386">MPLFGKREHSPVGSTSTSGRNRLVSDRRTMANDRTISRRSNGTPFSFGTWIKLHGVDIITMAIFGAIGLGVYHASPAPTRSFPVYFQDGTVVYPDIAYPLRKNIIPIWLAAFLAFTIPFVFITLFQIRRRGIDDWLTTTLGVIKSLITAAVFQVFIKWLIGGLRPHFLAVCKPNIPEGTVSGTGFANLMYDRTICTGDKDEINDALESMPSGHSTAAWAGLFYLALYINAQLKVMSGHNPAYWKMVLFFAPLLGACLISGSLTIDEYHHWYDVLAGAIIGTCTAIVAFRQTFASVTDFRFNHLLLPRSTSLFHRQPYLPHANRGPFFSYKPTEEYSSYDLPVAREGGWGFGGGEQLTGAPDDASAFNAGHRGGSVGPTSGHGHGVSTSHTQAGHGGAGLNHQTSLSGAEQGLNGHHSGAGINGNHHNGTGRTGTHNAAGHNNNTVEAPLGATGRHNVV</sequence>
<protein>
    <recommendedName>
        <fullName evidence="8">Phosphatidic acid phosphatase type 2/haloperoxidase domain-containing protein</fullName>
    </recommendedName>
</protein>
<dbReference type="OrthoDB" id="10030083at2759"/>
<evidence type="ECO:0000313" key="9">
    <source>
        <dbReference type="EMBL" id="KAF5327558.1"/>
    </source>
</evidence>
<feature type="compositionally biased region" description="Low complexity" evidence="6">
    <location>
        <begin position="413"/>
        <end position="440"/>
    </location>
</feature>
<dbReference type="GO" id="GO:0006644">
    <property type="term" value="P:phospholipid metabolic process"/>
    <property type="evidence" value="ECO:0007669"/>
    <property type="project" value="InterPro"/>
</dbReference>
<evidence type="ECO:0000313" key="10">
    <source>
        <dbReference type="Proteomes" id="UP000567179"/>
    </source>
</evidence>
<feature type="domain" description="Phosphatidic acid phosphatase type 2/haloperoxidase" evidence="8">
    <location>
        <begin position="142"/>
        <end position="288"/>
    </location>
</feature>
<dbReference type="GO" id="GO:0016020">
    <property type="term" value="C:membrane"/>
    <property type="evidence" value="ECO:0007669"/>
    <property type="project" value="UniProtKB-SubCell"/>
</dbReference>
<feature type="transmembrane region" description="Helical" evidence="7">
    <location>
        <begin position="55"/>
        <end position="75"/>
    </location>
</feature>
<feature type="compositionally biased region" description="Basic and acidic residues" evidence="6">
    <location>
        <begin position="1"/>
        <end position="10"/>
    </location>
</feature>
<evidence type="ECO:0000256" key="6">
    <source>
        <dbReference type="SAM" id="MobiDB-lite"/>
    </source>
</evidence>
<feature type="compositionally biased region" description="Gly residues" evidence="6">
    <location>
        <begin position="370"/>
        <end position="383"/>
    </location>
</feature>
<feature type="transmembrane region" description="Helical" evidence="7">
    <location>
        <begin position="105"/>
        <end position="127"/>
    </location>
</feature>
<dbReference type="SUPFAM" id="SSF48317">
    <property type="entry name" value="Acid phosphatase/Vanadium-dependent haloperoxidase"/>
    <property type="match status" value="1"/>
</dbReference>
<dbReference type="GO" id="GO:0008195">
    <property type="term" value="F:phosphatidate phosphatase activity"/>
    <property type="evidence" value="ECO:0007669"/>
    <property type="project" value="TreeGrafter"/>
</dbReference>
<comment type="caution">
    <text evidence="9">The sequence shown here is derived from an EMBL/GenBank/DDBJ whole genome shotgun (WGS) entry which is preliminary data.</text>
</comment>
<dbReference type="InterPro" id="IPR036938">
    <property type="entry name" value="PAP2/HPO_sf"/>
</dbReference>
<keyword evidence="10" id="KW-1185">Reference proteome</keyword>
<dbReference type="Proteomes" id="UP000567179">
    <property type="component" value="Unassembled WGS sequence"/>
</dbReference>
<dbReference type="Pfam" id="PF01569">
    <property type="entry name" value="PAP2"/>
    <property type="match status" value="1"/>
</dbReference>
<dbReference type="EMBL" id="JAACJJ010000014">
    <property type="protein sequence ID" value="KAF5327558.1"/>
    <property type="molecule type" value="Genomic_DNA"/>
</dbReference>
<dbReference type="PANTHER" id="PTHR10165">
    <property type="entry name" value="LIPID PHOSPHATE PHOSPHATASE"/>
    <property type="match status" value="1"/>
</dbReference>
<evidence type="ECO:0000256" key="4">
    <source>
        <dbReference type="ARBA" id="ARBA00022989"/>
    </source>
</evidence>
<organism evidence="9 10">
    <name type="scientific">Psilocybe cf. subviscida</name>
    <dbReference type="NCBI Taxonomy" id="2480587"/>
    <lineage>
        <taxon>Eukaryota</taxon>
        <taxon>Fungi</taxon>
        <taxon>Dikarya</taxon>
        <taxon>Basidiomycota</taxon>
        <taxon>Agaricomycotina</taxon>
        <taxon>Agaricomycetes</taxon>
        <taxon>Agaricomycetidae</taxon>
        <taxon>Agaricales</taxon>
        <taxon>Agaricineae</taxon>
        <taxon>Strophariaceae</taxon>
        <taxon>Psilocybe</taxon>
    </lineage>
</organism>
<feature type="region of interest" description="Disordered" evidence="6">
    <location>
        <begin position="351"/>
        <end position="458"/>
    </location>
</feature>
<proteinExistence type="inferred from homology"/>